<keyword evidence="3" id="KW-1185">Reference proteome</keyword>
<keyword evidence="1" id="KW-0732">Signal</keyword>
<evidence type="ECO:0000313" key="2">
    <source>
        <dbReference type="EMBL" id="SFX60994.1"/>
    </source>
</evidence>
<name>A0A1K1YG69_9GAMM</name>
<evidence type="ECO:0000256" key="1">
    <source>
        <dbReference type="SAM" id="SignalP"/>
    </source>
</evidence>
<reference evidence="2 3" key="1">
    <citation type="submission" date="2016-11" db="EMBL/GenBank/DDBJ databases">
        <authorList>
            <person name="Jaros S."/>
            <person name="Januszkiewicz K."/>
            <person name="Wedrychowicz H."/>
        </authorList>
    </citation>
    <scope>NUCLEOTIDE SEQUENCE [LARGE SCALE GENOMIC DNA]</scope>
    <source>
        <strain evidence="2 3">DSM 21637</strain>
    </source>
</reference>
<evidence type="ECO:0000313" key="3">
    <source>
        <dbReference type="Proteomes" id="UP000182350"/>
    </source>
</evidence>
<feature type="signal peptide" evidence="1">
    <location>
        <begin position="1"/>
        <end position="25"/>
    </location>
</feature>
<dbReference type="OrthoDB" id="9776275at2"/>
<dbReference type="STRING" id="1122209.SAMN02745752_02232"/>
<dbReference type="AlphaFoldDB" id="A0A1K1YG69"/>
<dbReference type="Pfam" id="PF09982">
    <property type="entry name" value="LpxR"/>
    <property type="match status" value="1"/>
</dbReference>
<protein>
    <recommendedName>
        <fullName evidence="4">Outer membrane protein</fullName>
    </recommendedName>
</protein>
<sequence>MKISWKAAFVPSVLWLVFQAAGAMAGESGIISLQVENDGVVELDRHYTHGMQISYFPLSEPPGWVVNSLLAVGLDPDDGELAVEYALGHTIFTPADFENPDPQPDQRPWAGHTYASFAIIRKPENRQALFQTGDKIKLTLGHVGPDSGAASAQKRMHALIGSAEPKGWQHQIGNETTLNLHYFRKWMYYQQTYAGRDIELAPMLGVALGSPYTYATTGLSWRWGADLQRDFGPPSIQPNYPGSGYFLPGTPWNWYLMAGVEYRHVVYNLFLDGPVFRDGPSVNKYSDVADLFVGAAISYKKVRFNYMTVYRSKEFRGQEERDIFGSLNLSFYF</sequence>
<dbReference type="Proteomes" id="UP000182350">
    <property type="component" value="Unassembled WGS sequence"/>
</dbReference>
<organism evidence="2 3">
    <name type="scientific">Marinospirillum alkaliphilum DSM 21637</name>
    <dbReference type="NCBI Taxonomy" id="1122209"/>
    <lineage>
        <taxon>Bacteria</taxon>
        <taxon>Pseudomonadati</taxon>
        <taxon>Pseudomonadota</taxon>
        <taxon>Gammaproteobacteria</taxon>
        <taxon>Oceanospirillales</taxon>
        <taxon>Oceanospirillaceae</taxon>
        <taxon>Marinospirillum</taxon>
    </lineage>
</organism>
<gene>
    <name evidence="2" type="ORF">SAMN02745752_02232</name>
</gene>
<dbReference type="Gene3D" id="2.40.128.140">
    <property type="entry name" value="Outer membrane protein"/>
    <property type="match status" value="1"/>
</dbReference>
<dbReference type="RefSeq" id="WP_084662176.1">
    <property type="nucleotide sequence ID" value="NZ_FPJW01000008.1"/>
</dbReference>
<evidence type="ECO:0008006" key="4">
    <source>
        <dbReference type="Google" id="ProtNLM"/>
    </source>
</evidence>
<feature type="chain" id="PRO_5012950320" description="Outer membrane protein" evidence="1">
    <location>
        <begin position="26"/>
        <end position="333"/>
    </location>
</feature>
<accession>A0A1K1YG69</accession>
<proteinExistence type="predicted"/>
<dbReference type="InterPro" id="IPR037107">
    <property type="entry name" value="Put_OMP_sf"/>
</dbReference>
<dbReference type="InterPro" id="IPR018707">
    <property type="entry name" value="LpxR"/>
</dbReference>
<dbReference type="EMBL" id="FPJW01000008">
    <property type="protein sequence ID" value="SFX60994.1"/>
    <property type="molecule type" value="Genomic_DNA"/>
</dbReference>